<accession>A0A1J4KCH0</accession>
<evidence type="ECO:0000313" key="2">
    <source>
        <dbReference type="Proteomes" id="UP000179807"/>
    </source>
</evidence>
<evidence type="ECO:0000313" key="1">
    <source>
        <dbReference type="EMBL" id="OHT07388.1"/>
    </source>
</evidence>
<dbReference type="GeneID" id="94838432"/>
<proteinExistence type="predicted"/>
<name>A0A1J4KCH0_9EUKA</name>
<reference evidence="1" key="1">
    <citation type="submission" date="2016-10" db="EMBL/GenBank/DDBJ databases">
        <authorList>
            <person name="Benchimol M."/>
            <person name="Almeida L.G."/>
            <person name="Vasconcelos A.T."/>
            <person name="Perreira-Neves A."/>
            <person name="Rosa I.A."/>
            <person name="Tasca T."/>
            <person name="Bogo M.R."/>
            <person name="de Souza W."/>
        </authorList>
    </citation>
    <scope>NUCLEOTIDE SEQUENCE [LARGE SCALE GENOMIC DNA]</scope>
    <source>
        <strain evidence="1">K</strain>
    </source>
</reference>
<gene>
    <name evidence="1" type="ORF">TRFO_24402</name>
</gene>
<organism evidence="1 2">
    <name type="scientific">Tritrichomonas foetus</name>
    <dbReference type="NCBI Taxonomy" id="1144522"/>
    <lineage>
        <taxon>Eukaryota</taxon>
        <taxon>Metamonada</taxon>
        <taxon>Parabasalia</taxon>
        <taxon>Tritrichomonadida</taxon>
        <taxon>Tritrichomonadidae</taxon>
        <taxon>Tritrichomonas</taxon>
    </lineage>
</organism>
<dbReference type="EMBL" id="MLAK01000698">
    <property type="protein sequence ID" value="OHT07388.1"/>
    <property type="molecule type" value="Genomic_DNA"/>
</dbReference>
<comment type="caution">
    <text evidence="1">The sequence shown here is derived from an EMBL/GenBank/DDBJ whole genome shotgun (WGS) entry which is preliminary data.</text>
</comment>
<dbReference type="RefSeq" id="XP_068360524.1">
    <property type="nucleotide sequence ID" value="XM_068503728.1"/>
</dbReference>
<sequence length="429" mass="48985">MTLSHAKPALISLNIRRTVDSLLTMDTSPDTIKNEMPKKIILKPKEETVIDHSEEISKIKTMLEQQCFEIVACNNKIIDARKEQKELLSLFHTRAETLENRLTTLSSILFQKVEDLNRRIDTINKTLTPKPILTSFLPPNDFGRITGLDAKNELLAYTTVQGNLVVLDRNREFKLLSSNQPFPHESLFSPVLINRQNTNGIFAITSARKLLFATPARSQPKQLIEGRVESYSVITDSIRHETYDIVTGHQGQMNFFTFQDNYNSVNLVGSVRKLNGIVSHIVTDYENEAIYALTSRRWYYTISSSTFGLVISHQFQNTPLQIQLSTVFIIISFAPNDIVILERNREKVSILTKFSIVGGLRSFYCGENHIFVITKNQQIERRGLCKPEESEIICEPDVADYDENEYIGTVFSDGMTIYLSHNNRISVWV</sequence>
<dbReference type="OrthoDB" id="10503034at2759"/>
<keyword evidence="2" id="KW-1185">Reference proteome</keyword>
<dbReference type="AlphaFoldDB" id="A0A1J4KCH0"/>
<dbReference type="Proteomes" id="UP000179807">
    <property type="component" value="Unassembled WGS sequence"/>
</dbReference>
<dbReference type="VEuPathDB" id="TrichDB:TRFO_24402"/>
<protein>
    <submittedName>
        <fullName evidence="1">Uncharacterized protein</fullName>
    </submittedName>
</protein>